<dbReference type="EMBL" id="KE346362">
    <property type="protein sequence ID" value="KJE91629.1"/>
    <property type="molecule type" value="Genomic_DNA"/>
</dbReference>
<evidence type="ECO:0000313" key="4">
    <source>
        <dbReference type="Proteomes" id="UP000008743"/>
    </source>
</evidence>
<feature type="signal peptide" evidence="2">
    <location>
        <begin position="1"/>
        <end position="20"/>
    </location>
</feature>
<evidence type="ECO:0000256" key="1">
    <source>
        <dbReference type="ARBA" id="ARBA00022729"/>
    </source>
</evidence>
<name>A0A0D2X1Y7_CAPO3</name>
<dbReference type="InterPro" id="IPR028994">
    <property type="entry name" value="Integrin_alpha_N"/>
</dbReference>
<dbReference type="AlphaFoldDB" id="A0A0D2X1Y7"/>
<dbReference type="eggNOG" id="ENOG502RZVB">
    <property type="taxonomic scope" value="Eukaryota"/>
</dbReference>
<feature type="chain" id="PRO_5002255432" description="VCBS repeat-containing protein" evidence="2">
    <location>
        <begin position="21"/>
        <end position="513"/>
    </location>
</feature>
<evidence type="ECO:0008006" key="5">
    <source>
        <dbReference type="Google" id="ProtNLM"/>
    </source>
</evidence>
<reference evidence="4" key="1">
    <citation type="submission" date="2011-02" db="EMBL/GenBank/DDBJ databases">
        <title>The Genome Sequence of Capsaspora owczarzaki ATCC 30864.</title>
        <authorList>
            <person name="Russ C."/>
            <person name="Cuomo C."/>
            <person name="Burger G."/>
            <person name="Gray M.W."/>
            <person name="Holland P.W.H."/>
            <person name="King N."/>
            <person name="Lang F.B.F."/>
            <person name="Roger A.J."/>
            <person name="Ruiz-Trillo I."/>
            <person name="Young S.K."/>
            <person name="Zeng Q."/>
            <person name="Gargeya S."/>
            <person name="Alvarado L."/>
            <person name="Berlin A."/>
            <person name="Chapman S.B."/>
            <person name="Chen Z."/>
            <person name="Freedman E."/>
            <person name="Gellesch M."/>
            <person name="Goldberg J."/>
            <person name="Griggs A."/>
            <person name="Gujja S."/>
            <person name="Heilman E."/>
            <person name="Heiman D."/>
            <person name="Howarth C."/>
            <person name="Mehta T."/>
            <person name="Neiman D."/>
            <person name="Pearson M."/>
            <person name="Roberts A."/>
            <person name="Saif S."/>
            <person name="Shea T."/>
            <person name="Shenoy N."/>
            <person name="Sisk P."/>
            <person name="Stolte C."/>
            <person name="Sykes S."/>
            <person name="White J."/>
            <person name="Yandava C."/>
            <person name="Haas B."/>
            <person name="Nusbaum C."/>
            <person name="Birren B."/>
        </authorList>
    </citation>
    <scope>NUCLEOTIDE SEQUENCE</scope>
    <source>
        <strain evidence="4">ATCC 30864</strain>
    </source>
</reference>
<organism evidence="3 4">
    <name type="scientific">Capsaspora owczarzaki (strain ATCC 30864)</name>
    <dbReference type="NCBI Taxonomy" id="595528"/>
    <lineage>
        <taxon>Eukaryota</taxon>
        <taxon>Filasterea</taxon>
        <taxon>Capsaspora</taxon>
    </lineage>
</organism>
<keyword evidence="1 2" id="KW-0732">Signal</keyword>
<evidence type="ECO:0000256" key="2">
    <source>
        <dbReference type="SAM" id="SignalP"/>
    </source>
</evidence>
<dbReference type="Proteomes" id="UP000008743">
    <property type="component" value="Unassembled WGS sequence"/>
</dbReference>
<proteinExistence type="predicted"/>
<dbReference type="PANTHER" id="PTHR35836">
    <property type="entry name" value="VCBS REPEAT-CONTAINING PROTEIN"/>
    <property type="match status" value="1"/>
</dbReference>
<keyword evidence="4" id="KW-1185">Reference proteome</keyword>
<dbReference type="PANTHER" id="PTHR35836:SF1">
    <property type="entry name" value="VCBS REPEAT-CONTAINING PROTEIN"/>
    <property type="match status" value="1"/>
</dbReference>
<evidence type="ECO:0000313" key="3">
    <source>
        <dbReference type="EMBL" id="KJE91629.1"/>
    </source>
</evidence>
<dbReference type="InParanoid" id="A0A0D2X1Y7"/>
<dbReference type="InterPro" id="IPR013517">
    <property type="entry name" value="FG-GAP"/>
</dbReference>
<accession>A0A0D2X1Y7</accession>
<gene>
    <name evidence="3" type="ORF">CAOG_002742</name>
</gene>
<dbReference type="Gene3D" id="2.130.10.130">
    <property type="entry name" value="Integrin alpha, N-terminal"/>
    <property type="match status" value="1"/>
</dbReference>
<dbReference type="OrthoDB" id="10022113at2759"/>
<dbReference type="PhylomeDB" id="A0A0D2X1Y7"/>
<dbReference type="Pfam" id="PF13517">
    <property type="entry name" value="FG-GAP_3"/>
    <property type="match status" value="1"/>
</dbReference>
<protein>
    <recommendedName>
        <fullName evidence="5">VCBS repeat-containing protein</fullName>
    </recommendedName>
</protein>
<dbReference type="SUPFAM" id="SSF69318">
    <property type="entry name" value="Integrin alpha N-terminal domain"/>
    <property type="match status" value="1"/>
</dbReference>
<sequence length="513" mass="56405">MFRAFFFFCFFFLCWRLNLPRIILDQDCEEREKQKTDHFEFWSCIKFNLDQVILLLLVFQGRPLLTIYQEELFVLKMIETPKLVISMTLLLAACAFAAPVTPPLNPTVPRSGAAAPYRSLGSFSVKQPGFLNFAPVVQPGTGETDLWLMISSFTGNPLGSEGEVYAVPNISSAIRNVPAIAPVSLLEYLWPNEVAPIPREVFGDNFVTVAGGFLVPGKSNGVLSAVRISDVSNVTTIKLSTDKKGYFYHMCEWYDVNGDGKLDVVAARATKPLTGAGSGELLWLEQPRNPFTDAWTEHVLFAGPDVFFRVADVNNDGVIEIFAAQFFTSKLVLYTAPRGNLTNPSSYATRVIDDSIGPLFDVKILDLNADGRVDLLITDHTDDEKLSGVYGYEIPNDLAQGTFVKHIIAQGFKTTEPGTNQASPGAPEAFYPQVKSTSGKPSILLAGDGAQSAYLISPNTQTSSDWSYELDVVIDVKHTVGQIAVEDVDGDGWSEFFVPDYTGGEIYVYTFAP</sequence>